<organism evidence="2 3">
    <name type="scientific">Streptosporangium oxazolinicum</name>
    <dbReference type="NCBI Taxonomy" id="909287"/>
    <lineage>
        <taxon>Bacteria</taxon>
        <taxon>Bacillati</taxon>
        <taxon>Actinomycetota</taxon>
        <taxon>Actinomycetes</taxon>
        <taxon>Streptosporangiales</taxon>
        <taxon>Streptosporangiaceae</taxon>
        <taxon>Streptosporangium</taxon>
    </lineage>
</organism>
<feature type="compositionally biased region" description="Basic and acidic residues" evidence="1">
    <location>
        <begin position="114"/>
        <end position="124"/>
    </location>
</feature>
<evidence type="ECO:0000256" key="1">
    <source>
        <dbReference type="SAM" id="MobiDB-lite"/>
    </source>
</evidence>
<feature type="compositionally biased region" description="Pro residues" evidence="1">
    <location>
        <begin position="8"/>
        <end position="17"/>
    </location>
</feature>
<dbReference type="Proteomes" id="UP001501251">
    <property type="component" value="Unassembled WGS sequence"/>
</dbReference>
<feature type="region of interest" description="Disordered" evidence="1">
    <location>
        <begin position="97"/>
        <end position="174"/>
    </location>
</feature>
<feature type="compositionally biased region" description="Low complexity" evidence="1">
    <location>
        <begin position="18"/>
        <end position="45"/>
    </location>
</feature>
<comment type="caution">
    <text evidence="2">The sequence shown here is derived from an EMBL/GenBank/DDBJ whole genome shotgun (WGS) entry which is preliminary data.</text>
</comment>
<evidence type="ECO:0000313" key="3">
    <source>
        <dbReference type="Proteomes" id="UP001501251"/>
    </source>
</evidence>
<feature type="compositionally biased region" description="Basic residues" evidence="1">
    <location>
        <begin position="52"/>
        <end position="65"/>
    </location>
</feature>
<reference evidence="3" key="1">
    <citation type="journal article" date="2019" name="Int. J. Syst. Evol. Microbiol.">
        <title>The Global Catalogue of Microorganisms (GCM) 10K type strain sequencing project: providing services to taxonomists for standard genome sequencing and annotation.</title>
        <authorList>
            <consortium name="The Broad Institute Genomics Platform"/>
            <consortium name="The Broad Institute Genome Sequencing Center for Infectious Disease"/>
            <person name="Wu L."/>
            <person name="Ma J."/>
        </authorList>
    </citation>
    <scope>NUCLEOTIDE SEQUENCE [LARGE SCALE GENOMIC DNA]</scope>
    <source>
        <strain evidence="3">JCM 17388</strain>
    </source>
</reference>
<protein>
    <submittedName>
        <fullName evidence="2">Uncharacterized protein</fullName>
    </submittedName>
</protein>
<dbReference type="EMBL" id="BAABAQ010000016">
    <property type="protein sequence ID" value="GAA4206996.1"/>
    <property type="molecule type" value="Genomic_DNA"/>
</dbReference>
<evidence type="ECO:0000313" key="2">
    <source>
        <dbReference type="EMBL" id="GAA4206996.1"/>
    </source>
</evidence>
<accession>A0ABP8BHI7</accession>
<proteinExistence type="predicted"/>
<feature type="region of interest" description="Disordered" evidence="1">
    <location>
        <begin position="1"/>
        <end position="81"/>
    </location>
</feature>
<name>A0ABP8BHI7_9ACTN</name>
<sequence length="174" mass="18087">MRLHRRPPTPGGSPLPLPALIAAASPPHRSRPSPAAASPLDPRAPGTEAPVRRKAAPLRPRRPRIRTADAAQARPVTQNTDVQPYGIADVCPRFPGCSDSKASRPNASVWPMVRGERKDPHVVGHGDGTPARLAGSGTTGSPVTRISTAGLAPLRGVPHGTETADTTDTREGAA</sequence>
<gene>
    <name evidence="2" type="ORF">GCM10022252_70050</name>
</gene>
<keyword evidence="3" id="KW-1185">Reference proteome</keyword>